<dbReference type="AlphaFoldDB" id="A0A7U3ZT01"/>
<sequence>MKELAYNFQIQAIDGREIKTYIWITNKQPKAVIHLIATGAEQILSYTKFAKRMNKQNIIVICSSLKGFEKPDEISSKDPVFFNYFNGWKLIVEELKSVNDYVKKTYKHLPLFLIAHALGSIFAKAYAIKYSETIDGLILSSFIEFNKLNLLVNNLWLFLIEISAGKKYPCTFKQNLFLKRFKRLMKKERNIENNEIFKKYLELMQDPLLTKVFSVCALRDVYKCMIFNNLTNNIKFIRQNLPILLLANNNSYTKPQMYAKMSENQLKTLLKNDCFAHYIIFDNSKDKVFDEQINTDLEQNIMWFINKYSKKFDW</sequence>
<accession>A0A7U3ZT01</accession>
<gene>
    <name evidence="2" type="ordered locus">MPUT_0583</name>
</gene>
<proteinExistence type="predicted"/>
<dbReference type="InterPro" id="IPR029058">
    <property type="entry name" value="AB_hydrolase_fold"/>
</dbReference>
<dbReference type="InterPro" id="IPR022742">
    <property type="entry name" value="Hydrolase_4"/>
</dbReference>
<dbReference type="SUPFAM" id="SSF53474">
    <property type="entry name" value="alpha/beta-Hydrolases"/>
    <property type="match status" value="1"/>
</dbReference>
<name>A0A7U3ZT01_MYCPK</name>
<protein>
    <recommendedName>
        <fullName evidence="1">Serine aminopeptidase S33 domain-containing protein</fullName>
    </recommendedName>
</protein>
<evidence type="ECO:0000313" key="2">
    <source>
        <dbReference type="EMBL" id="AEM68938.1"/>
    </source>
</evidence>
<organism evidence="2 3">
    <name type="scientific">Mycoplasma putrefaciens (strain ATCC 15718 / NCTC 10155 / C30 KS-1 / KS-1)</name>
    <dbReference type="NCBI Taxonomy" id="743965"/>
    <lineage>
        <taxon>Bacteria</taxon>
        <taxon>Bacillati</taxon>
        <taxon>Mycoplasmatota</taxon>
        <taxon>Mollicutes</taxon>
        <taxon>Mycoplasmataceae</taxon>
        <taxon>Mycoplasma</taxon>
    </lineage>
</organism>
<dbReference type="Gene3D" id="3.40.50.1820">
    <property type="entry name" value="alpha/beta hydrolase"/>
    <property type="match status" value="1"/>
</dbReference>
<dbReference type="EMBL" id="CP003021">
    <property type="protein sequence ID" value="AEM68938.1"/>
    <property type="molecule type" value="Genomic_DNA"/>
</dbReference>
<dbReference type="Pfam" id="PF12146">
    <property type="entry name" value="Hydrolase_4"/>
    <property type="match status" value="1"/>
</dbReference>
<feature type="domain" description="Serine aminopeptidase S33" evidence="1">
    <location>
        <begin position="28"/>
        <end position="247"/>
    </location>
</feature>
<evidence type="ECO:0000313" key="3">
    <source>
        <dbReference type="Proteomes" id="UP000008907"/>
    </source>
</evidence>
<evidence type="ECO:0000259" key="1">
    <source>
        <dbReference type="Pfam" id="PF12146"/>
    </source>
</evidence>
<reference evidence="2 3" key="1">
    <citation type="journal article" date="2011" name="J. Bacteriol.">
        <title>Genome Sequence of Mycoplasma putrefaciens Type Strain KS1.</title>
        <authorList>
            <person name="Calcutt M.J."/>
            <person name="Foecking M.F."/>
        </authorList>
    </citation>
    <scope>NUCLEOTIDE SEQUENCE [LARGE SCALE GENOMIC DNA]</scope>
    <source>
        <strain evidence="3">ATCC 15718 / NCTC 10155 / C30 KS-1 / KS-1</strain>
    </source>
</reference>
<dbReference type="Proteomes" id="UP000008907">
    <property type="component" value="Chromosome"/>
</dbReference>
<dbReference type="RefSeq" id="WP_014035293.1">
    <property type="nucleotide sequence ID" value="NC_015946.1"/>
</dbReference>
<dbReference type="KEGG" id="mpf:MPUT_0583"/>